<evidence type="ECO:0000256" key="10">
    <source>
        <dbReference type="SAM" id="Phobius"/>
    </source>
</evidence>
<gene>
    <name evidence="12" type="ORF">MG293_009353</name>
</gene>
<dbReference type="PANTHER" id="PTHR11437">
    <property type="entry name" value="RIBONUCLEASE"/>
    <property type="match status" value="1"/>
</dbReference>
<evidence type="ECO:0000256" key="5">
    <source>
        <dbReference type="ARBA" id="ARBA00022759"/>
    </source>
</evidence>
<feature type="domain" description="Ribonuclease A-domain" evidence="11">
    <location>
        <begin position="202"/>
        <end position="309"/>
    </location>
</feature>
<dbReference type="PRINTS" id="PR00794">
    <property type="entry name" value="RIBONUCLEASE"/>
</dbReference>
<dbReference type="GO" id="GO:0005576">
    <property type="term" value="C:extracellular region"/>
    <property type="evidence" value="ECO:0007669"/>
    <property type="project" value="UniProtKB-SubCell"/>
</dbReference>
<feature type="domain" description="Ribonuclease A-domain" evidence="11">
    <location>
        <begin position="66"/>
        <end position="187"/>
    </location>
</feature>
<dbReference type="Gene3D" id="3.10.130.10">
    <property type="entry name" value="Ribonuclease A-like domain"/>
    <property type="match status" value="2"/>
</dbReference>
<dbReference type="Proteomes" id="UP001214576">
    <property type="component" value="Unassembled WGS sequence"/>
</dbReference>
<dbReference type="InterPro" id="IPR023411">
    <property type="entry name" value="RNaseA_AS"/>
</dbReference>
<dbReference type="SUPFAM" id="SSF54076">
    <property type="entry name" value="RNase A-like"/>
    <property type="match status" value="2"/>
</dbReference>
<dbReference type="Pfam" id="PF00074">
    <property type="entry name" value="RnaseA"/>
    <property type="match status" value="2"/>
</dbReference>
<dbReference type="GO" id="GO:0050830">
    <property type="term" value="P:defense response to Gram-positive bacterium"/>
    <property type="evidence" value="ECO:0007669"/>
    <property type="project" value="TreeGrafter"/>
</dbReference>
<dbReference type="GO" id="GO:0016787">
    <property type="term" value="F:hydrolase activity"/>
    <property type="evidence" value="ECO:0007669"/>
    <property type="project" value="UniProtKB-KW"/>
</dbReference>
<dbReference type="GO" id="GO:0004519">
    <property type="term" value="F:endonuclease activity"/>
    <property type="evidence" value="ECO:0007669"/>
    <property type="project" value="UniProtKB-KW"/>
</dbReference>
<evidence type="ECO:0000256" key="6">
    <source>
        <dbReference type="ARBA" id="ARBA00022801"/>
    </source>
</evidence>
<keyword evidence="10" id="KW-0812">Transmembrane</keyword>
<sequence length="309" mass="34460">MRSRLEGRTLTHGVVTAVTLLWSCGEEWSLQGVNDMQRQACQVPEGITGNMNLMWTLLLLLLELAVFAPGLPFSRRHIDNPRSWVPGGQHRYCEVMMRRRWLVHRGRCKQINTFIHEDLATIADFCTTPAVPCTSSGSLQSCHNSSHDVSVTDCFAKAGTRPPYCHYQKKDSIRPIRVGCPAFPGQGICSRQVRAAAHALWQLPQQQLQLLQPDDVLPEDDSGKCKPVNTFVHESLADVKAVCSQKKVACKNGQINCYQSNSAMRIADCRQTGSSKYPNCAYKTTRAEKRIIVACEGKPYVSVHFDASV</sequence>
<keyword evidence="8" id="KW-0325">Glycoprotein</keyword>
<dbReference type="InterPro" id="IPR023412">
    <property type="entry name" value="RNaseA_domain"/>
</dbReference>
<proteinExistence type="inferred from homology"/>
<keyword evidence="10" id="KW-0472">Membrane</keyword>
<dbReference type="CDD" id="cd06265">
    <property type="entry name" value="RNase_A_canonical"/>
    <property type="match status" value="2"/>
</dbReference>
<comment type="subcellular location">
    <subcellularLocation>
        <location evidence="1">Secreted</location>
    </subcellularLocation>
</comment>
<accession>A0AAD4YAM3</accession>
<keyword evidence="13" id="KW-1185">Reference proteome</keyword>
<evidence type="ECO:0000256" key="4">
    <source>
        <dbReference type="ARBA" id="ARBA00022722"/>
    </source>
</evidence>
<evidence type="ECO:0000256" key="3">
    <source>
        <dbReference type="ARBA" id="ARBA00022525"/>
    </source>
</evidence>
<dbReference type="PANTHER" id="PTHR11437:SF24">
    <property type="entry name" value="RIBONUCLEASE PANCREATIC"/>
    <property type="match status" value="1"/>
</dbReference>
<evidence type="ECO:0000313" key="12">
    <source>
        <dbReference type="EMBL" id="KAI4540312.1"/>
    </source>
</evidence>
<dbReference type="SMART" id="SM00092">
    <property type="entry name" value="RNAse_Pc"/>
    <property type="match status" value="2"/>
</dbReference>
<keyword evidence="4 9" id="KW-0540">Nuclease</keyword>
<dbReference type="PROSITE" id="PS00127">
    <property type="entry name" value="RNASE_PANCREATIC"/>
    <property type="match status" value="2"/>
</dbReference>
<dbReference type="EMBL" id="JAKZEL010000009">
    <property type="protein sequence ID" value="KAI4540312.1"/>
    <property type="molecule type" value="Genomic_DNA"/>
</dbReference>
<evidence type="ECO:0000256" key="2">
    <source>
        <dbReference type="ARBA" id="ARBA00005600"/>
    </source>
</evidence>
<dbReference type="AlphaFoldDB" id="A0AAD4YAM3"/>
<dbReference type="FunFam" id="3.10.130.10:FF:000001">
    <property type="entry name" value="Ribonuclease pancreatic"/>
    <property type="match status" value="1"/>
</dbReference>
<dbReference type="GO" id="GO:0003676">
    <property type="term" value="F:nucleic acid binding"/>
    <property type="evidence" value="ECO:0007669"/>
    <property type="project" value="InterPro"/>
</dbReference>
<keyword evidence="7" id="KW-1015">Disulfide bond</keyword>
<keyword evidence="3" id="KW-0964">Secreted</keyword>
<evidence type="ECO:0000256" key="8">
    <source>
        <dbReference type="ARBA" id="ARBA00023180"/>
    </source>
</evidence>
<comment type="caution">
    <text evidence="12">The sequence shown here is derived from an EMBL/GenBank/DDBJ whole genome shotgun (WGS) entry which is preliminary data.</text>
</comment>
<evidence type="ECO:0000256" key="9">
    <source>
        <dbReference type="RuleBase" id="RU000651"/>
    </source>
</evidence>
<reference evidence="12" key="1">
    <citation type="submission" date="2022-03" db="EMBL/GenBank/DDBJ databases">
        <title>Genomic analyses of argali, domestic sheep and their hybrids provide insights into chromosomal evolution, heterosis and genetic basis of agronomic traits.</title>
        <authorList>
            <person name="Li M."/>
        </authorList>
    </citation>
    <scope>NUCLEOTIDE SEQUENCE</scope>
    <source>
        <strain evidence="12">CAU-MHL-2022a</strain>
        <tissue evidence="12">Skin</tissue>
    </source>
</reference>
<protein>
    <recommendedName>
        <fullName evidence="11">Ribonuclease A-domain domain-containing protein</fullName>
    </recommendedName>
</protein>
<evidence type="ECO:0000313" key="13">
    <source>
        <dbReference type="Proteomes" id="UP001214576"/>
    </source>
</evidence>
<comment type="similarity">
    <text evidence="2 9">Belongs to the pancreatic ribonuclease family.</text>
</comment>
<evidence type="ECO:0000256" key="7">
    <source>
        <dbReference type="ARBA" id="ARBA00023157"/>
    </source>
</evidence>
<dbReference type="InterPro" id="IPR001427">
    <property type="entry name" value="RNaseA"/>
</dbReference>
<evidence type="ECO:0000256" key="1">
    <source>
        <dbReference type="ARBA" id="ARBA00004613"/>
    </source>
</evidence>
<feature type="transmembrane region" description="Helical" evidence="10">
    <location>
        <begin position="53"/>
        <end position="73"/>
    </location>
</feature>
<keyword evidence="10" id="KW-1133">Transmembrane helix</keyword>
<dbReference type="GO" id="GO:0004540">
    <property type="term" value="F:RNA nuclease activity"/>
    <property type="evidence" value="ECO:0007669"/>
    <property type="project" value="UniProtKB-ARBA"/>
</dbReference>
<keyword evidence="6 9" id="KW-0378">Hydrolase</keyword>
<keyword evidence="5 9" id="KW-0255">Endonuclease</keyword>
<dbReference type="InterPro" id="IPR036816">
    <property type="entry name" value="RNaseA-like_dom_sf"/>
</dbReference>
<name>A0AAD4YAM3_OVIAM</name>
<organism evidence="12 13">
    <name type="scientific">Ovis ammon polii</name>
    <dbReference type="NCBI Taxonomy" id="230172"/>
    <lineage>
        <taxon>Eukaryota</taxon>
        <taxon>Metazoa</taxon>
        <taxon>Chordata</taxon>
        <taxon>Craniata</taxon>
        <taxon>Vertebrata</taxon>
        <taxon>Euteleostomi</taxon>
        <taxon>Mammalia</taxon>
        <taxon>Eutheria</taxon>
        <taxon>Laurasiatheria</taxon>
        <taxon>Artiodactyla</taxon>
        <taxon>Ruminantia</taxon>
        <taxon>Pecora</taxon>
        <taxon>Bovidae</taxon>
        <taxon>Caprinae</taxon>
        <taxon>Ovis</taxon>
    </lineage>
</organism>
<evidence type="ECO:0000259" key="11">
    <source>
        <dbReference type="SMART" id="SM00092"/>
    </source>
</evidence>